<dbReference type="Proteomes" id="UP001454036">
    <property type="component" value="Unassembled WGS sequence"/>
</dbReference>
<accession>A0AAV3NTZ4</accession>
<evidence type="ECO:0000313" key="2">
    <source>
        <dbReference type="Proteomes" id="UP001454036"/>
    </source>
</evidence>
<name>A0AAV3NTZ4_LITER</name>
<keyword evidence="2" id="KW-1185">Reference proteome</keyword>
<organism evidence="1 2">
    <name type="scientific">Lithospermum erythrorhizon</name>
    <name type="common">Purple gromwell</name>
    <name type="synonym">Lithospermum officinale var. erythrorhizon</name>
    <dbReference type="NCBI Taxonomy" id="34254"/>
    <lineage>
        <taxon>Eukaryota</taxon>
        <taxon>Viridiplantae</taxon>
        <taxon>Streptophyta</taxon>
        <taxon>Embryophyta</taxon>
        <taxon>Tracheophyta</taxon>
        <taxon>Spermatophyta</taxon>
        <taxon>Magnoliopsida</taxon>
        <taxon>eudicotyledons</taxon>
        <taxon>Gunneridae</taxon>
        <taxon>Pentapetalae</taxon>
        <taxon>asterids</taxon>
        <taxon>lamiids</taxon>
        <taxon>Boraginales</taxon>
        <taxon>Boraginaceae</taxon>
        <taxon>Boraginoideae</taxon>
        <taxon>Lithospermeae</taxon>
        <taxon>Lithospermum</taxon>
    </lineage>
</organism>
<reference evidence="1 2" key="1">
    <citation type="submission" date="2024-01" db="EMBL/GenBank/DDBJ databases">
        <title>The complete chloroplast genome sequence of Lithospermum erythrorhizon: insights into the phylogenetic relationship among Boraginaceae species and the maternal lineages of purple gromwells.</title>
        <authorList>
            <person name="Okada T."/>
            <person name="Watanabe K."/>
        </authorList>
    </citation>
    <scope>NUCLEOTIDE SEQUENCE [LARGE SCALE GENOMIC DNA]</scope>
</reference>
<evidence type="ECO:0000313" key="1">
    <source>
        <dbReference type="EMBL" id="GAA0142874.1"/>
    </source>
</evidence>
<protein>
    <submittedName>
        <fullName evidence="1">Uncharacterized protein</fullName>
    </submittedName>
</protein>
<gene>
    <name evidence="1" type="ORF">LIER_03676</name>
</gene>
<dbReference type="EMBL" id="BAABME010000451">
    <property type="protein sequence ID" value="GAA0142874.1"/>
    <property type="molecule type" value="Genomic_DNA"/>
</dbReference>
<comment type="caution">
    <text evidence="1">The sequence shown here is derived from an EMBL/GenBank/DDBJ whole genome shotgun (WGS) entry which is preliminary data.</text>
</comment>
<dbReference type="AlphaFoldDB" id="A0AAV3NTZ4"/>
<sequence>MPADSHKKECKTKMPWAIPLMPVDRLDAVPLPKGPNETLKNYQKHYNDILLTIPEVNNKVAHIAFDCGLAYGKLKKALVLETPLSKDELTARVRQYVELDELKNKERKPKDLCDALRKRGRSKSIRKVPVWDIIQLDKGHNSKRRNYEPLP</sequence>
<proteinExistence type="predicted"/>